<dbReference type="SMART" id="SM00228">
    <property type="entry name" value="PDZ"/>
    <property type="match status" value="3"/>
</dbReference>
<keyword evidence="6" id="KW-1185">Reference proteome</keyword>
<feature type="domain" description="PDZ" evidence="4">
    <location>
        <begin position="446"/>
        <end position="497"/>
    </location>
</feature>
<reference evidence="7" key="1">
    <citation type="submission" date="2016-06" db="UniProtKB">
        <authorList>
            <consortium name="WormBaseParasite"/>
        </authorList>
    </citation>
    <scope>IDENTIFICATION</scope>
</reference>
<dbReference type="PROSITE" id="PS50106">
    <property type="entry name" value="PDZ"/>
    <property type="match status" value="3"/>
</dbReference>
<evidence type="ECO:0000256" key="1">
    <source>
        <dbReference type="ARBA" id="ARBA00004496"/>
    </source>
</evidence>
<dbReference type="WBParaSite" id="GPUH_0001039701-mRNA-1">
    <property type="protein sequence ID" value="GPUH_0001039701-mRNA-1"/>
    <property type="gene ID" value="GPUH_0001039701"/>
</dbReference>
<dbReference type="PANTHER" id="PTHR46227">
    <property type="entry name" value="GLUTAMATE RECEPTOR-INTERACTING PROTEIN GRIP"/>
    <property type="match status" value="1"/>
</dbReference>
<keyword evidence="3" id="KW-0677">Repeat</keyword>
<dbReference type="EMBL" id="UYRT01077952">
    <property type="protein sequence ID" value="VDN17374.1"/>
    <property type="molecule type" value="Genomic_DNA"/>
</dbReference>
<dbReference type="GO" id="GO:0098887">
    <property type="term" value="P:neurotransmitter receptor transport, endosome to postsynaptic membrane"/>
    <property type="evidence" value="ECO:0007669"/>
    <property type="project" value="TreeGrafter"/>
</dbReference>
<organism evidence="7">
    <name type="scientific">Gongylonema pulchrum</name>
    <dbReference type="NCBI Taxonomy" id="637853"/>
    <lineage>
        <taxon>Eukaryota</taxon>
        <taxon>Metazoa</taxon>
        <taxon>Ecdysozoa</taxon>
        <taxon>Nematoda</taxon>
        <taxon>Chromadorea</taxon>
        <taxon>Rhabditida</taxon>
        <taxon>Spirurina</taxon>
        <taxon>Spiruromorpha</taxon>
        <taxon>Spiruroidea</taxon>
        <taxon>Gongylonematidae</taxon>
        <taxon>Gongylonema</taxon>
    </lineage>
</organism>
<evidence type="ECO:0000313" key="5">
    <source>
        <dbReference type="EMBL" id="VDN17374.1"/>
    </source>
</evidence>
<evidence type="ECO:0000313" key="7">
    <source>
        <dbReference type="WBParaSite" id="GPUH_0001039701-mRNA-1"/>
    </source>
</evidence>
<gene>
    <name evidence="5" type="ORF">GPUH_LOCUS10384</name>
</gene>
<evidence type="ECO:0000313" key="6">
    <source>
        <dbReference type="Proteomes" id="UP000271098"/>
    </source>
</evidence>
<dbReference type="AlphaFoldDB" id="A0A183DNU3"/>
<reference evidence="5 6" key="2">
    <citation type="submission" date="2018-11" db="EMBL/GenBank/DDBJ databases">
        <authorList>
            <consortium name="Pathogen Informatics"/>
        </authorList>
    </citation>
    <scope>NUCLEOTIDE SEQUENCE [LARGE SCALE GENOMIC DNA]</scope>
</reference>
<dbReference type="InterPro" id="IPR001478">
    <property type="entry name" value="PDZ"/>
</dbReference>
<dbReference type="GO" id="GO:0005737">
    <property type="term" value="C:cytoplasm"/>
    <property type="evidence" value="ECO:0007669"/>
    <property type="project" value="UniProtKB-SubCell"/>
</dbReference>
<sequence length="605" mass="65662">MFQAQARRKPIKFNPQSYGVPICGSLHCGDRILAIDHIILDSCTVEEAMRLLQRSSEIVKLRVRKAGAPEQNSEDAVKTLIYSIELSRKGGPLGITIASSGERNEAVLISHLTPGGLAERTGALRVGDHILAVNNESVEGMKAADVMYLLQKSTDYVTIKILRNFDSFPAPGLWQSSPQTDKTRLHHSAAMSDCYSEISDKLGTPVQSTDSAVESLDDSAGNIAKFSNVTHYVFDEQLANTSLNYGSYNSDQALWGNDLSRINECAPRKRCNCHRNAEFEQDSWVKILEALETVGEAEMLQKLEECTVGSVSAVYGHGSPLIASHHEAAIAQRIDLRLPLANSVGRQSHRFSSSAGSALVRGSLSPSVKPNFSEIKAQKTRYSSTDIMDSSSLSNDSQTSASLGDIPYQIAPPKPPRFGALGSQALLVLSEPLNGNISECLSQCSTNELQRDPRTNSFGFSVSDGVGSNPGVFINAILPGGAADLCGQILPYDKILQARYFNSHALYLLLLSKQFLLAYADSAPDFIFPLDISLAFGVALYLVIFDINKVNGTSLQYLDCDLALPLMNVAEIEMLLYREPVSSNACDDEADCRSSVNLSLHDSAV</sequence>
<evidence type="ECO:0000256" key="2">
    <source>
        <dbReference type="ARBA" id="ARBA00022490"/>
    </source>
</evidence>
<protein>
    <submittedName>
        <fullName evidence="7">PDZ domain-containing protein</fullName>
    </submittedName>
</protein>
<name>A0A183DNU3_9BILA</name>
<dbReference type="InterPro" id="IPR036034">
    <property type="entry name" value="PDZ_sf"/>
</dbReference>
<feature type="domain" description="PDZ" evidence="4">
    <location>
        <begin position="24"/>
        <end position="67"/>
    </location>
</feature>
<evidence type="ECO:0000259" key="4">
    <source>
        <dbReference type="PROSITE" id="PS50106"/>
    </source>
</evidence>
<dbReference type="OrthoDB" id="75502at2759"/>
<dbReference type="SUPFAM" id="SSF50156">
    <property type="entry name" value="PDZ domain-like"/>
    <property type="match status" value="3"/>
</dbReference>
<dbReference type="InterPro" id="IPR043545">
    <property type="entry name" value="GRIP1/2"/>
</dbReference>
<accession>A0A183DNU3</accession>
<comment type="subcellular location">
    <subcellularLocation>
        <location evidence="1">Cytoplasm</location>
    </subcellularLocation>
</comment>
<proteinExistence type="predicted"/>
<dbReference type="PANTHER" id="PTHR46227:SF2">
    <property type="entry name" value="FI03335P"/>
    <property type="match status" value="1"/>
</dbReference>
<dbReference type="Proteomes" id="UP000271098">
    <property type="component" value="Unassembled WGS sequence"/>
</dbReference>
<feature type="domain" description="PDZ" evidence="4">
    <location>
        <begin position="81"/>
        <end position="165"/>
    </location>
</feature>
<keyword evidence="2" id="KW-0963">Cytoplasm</keyword>
<evidence type="ECO:0000256" key="3">
    <source>
        <dbReference type="ARBA" id="ARBA00022737"/>
    </source>
</evidence>
<dbReference type="Gene3D" id="2.30.42.10">
    <property type="match status" value="3"/>
</dbReference>
<dbReference type="Pfam" id="PF00595">
    <property type="entry name" value="PDZ"/>
    <property type="match status" value="1"/>
</dbReference>